<dbReference type="InterPro" id="IPR029030">
    <property type="entry name" value="Caspase-like_dom_sf"/>
</dbReference>
<evidence type="ECO:0000259" key="2">
    <source>
        <dbReference type="Pfam" id="PF00656"/>
    </source>
</evidence>
<dbReference type="GO" id="GO:0006508">
    <property type="term" value="P:proteolysis"/>
    <property type="evidence" value="ECO:0007669"/>
    <property type="project" value="InterPro"/>
</dbReference>
<dbReference type="AlphaFoldDB" id="A0A8J3ZUQ0"/>
<dbReference type="Pfam" id="PF00656">
    <property type="entry name" value="Peptidase_C14"/>
    <property type="match status" value="1"/>
</dbReference>
<dbReference type="InterPro" id="IPR050452">
    <property type="entry name" value="Metacaspase"/>
</dbReference>
<feature type="region of interest" description="Disordered" evidence="1">
    <location>
        <begin position="843"/>
        <end position="863"/>
    </location>
</feature>
<name>A0A8J3ZUQ0_9ACTN</name>
<dbReference type="GO" id="GO:0005737">
    <property type="term" value="C:cytoplasm"/>
    <property type="evidence" value="ECO:0007669"/>
    <property type="project" value="TreeGrafter"/>
</dbReference>
<dbReference type="RefSeq" id="WP_203928389.1">
    <property type="nucleotide sequence ID" value="NZ_BOPH01000041.1"/>
</dbReference>
<gene>
    <name evidence="3" type="ORF">Voc01_033550</name>
</gene>
<organism evidence="3 4">
    <name type="scientific">Virgisporangium ochraceum</name>
    <dbReference type="NCBI Taxonomy" id="65505"/>
    <lineage>
        <taxon>Bacteria</taxon>
        <taxon>Bacillati</taxon>
        <taxon>Actinomycetota</taxon>
        <taxon>Actinomycetes</taxon>
        <taxon>Micromonosporales</taxon>
        <taxon>Micromonosporaceae</taxon>
        <taxon>Virgisporangium</taxon>
    </lineage>
</organism>
<feature type="domain" description="Peptidase C14 caspase" evidence="2">
    <location>
        <begin position="3"/>
        <end position="251"/>
    </location>
</feature>
<comment type="caution">
    <text evidence="3">The sequence shown here is derived from an EMBL/GenBank/DDBJ whole genome shotgun (WGS) entry which is preliminary data.</text>
</comment>
<evidence type="ECO:0000313" key="4">
    <source>
        <dbReference type="Proteomes" id="UP000635606"/>
    </source>
</evidence>
<evidence type="ECO:0000313" key="3">
    <source>
        <dbReference type="EMBL" id="GIJ68438.1"/>
    </source>
</evidence>
<dbReference type="EMBL" id="BOPH01000041">
    <property type="protein sequence ID" value="GIJ68438.1"/>
    <property type="molecule type" value="Genomic_DNA"/>
</dbReference>
<dbReference type="SUPFAM" id="SSF52129">
    <property type="entry name" value="Caspase-like"/>
    <property type="match status" value="1"/>
</dbReference>
<reference evidence="3" key="1">
    <citation type="submission" date="2021-01" db="EMBL/GenBank/DDBJ databases">
        <title>Whole genome shotgun sequence of Virgisporangium ochraceum NBRC 16418.</title>
        <authorList>
            <person name="Komaki H."/>
            <person name="Tamura T."/>
        </authorList>
    </citation>
    <scope>NUCLEOTIDE SEQUENCE</scope>
    <source>
        <strain evidence="3">NBRC 16418</strain>
    </source>
</reference>
<protein>
    <recommendedName>
        <fullName evidence="2">Peptidase C14 caspase domain-containing protein</fullName>
    </recommendedName>
</protein>
<proteinExistence type="predicted"/>
<dbReference type="Gene3D" id="3.40.50.1460">
    <property type="match status" value="1"/>
</dbReference>
<feature type="region of interest" description="Disordered" evidence="1">
    <location>
        <begin position="400"/>
        <end position="423"/>
    </location>
</feature>
<accession>A0A8J3ZUQ0</accession>
<dbReference type="PANTHER" id="PTHR48104">
    <property type="entry name" value="METACASPASE-4"/>
    <property type="match status" value="1"/>
</dbReference>
<evidence type="ECO:0000256" key="1">
    <source>
        <dbReference type="SAM" id="MobiDB-lite"/>
    </source>
</evidence>
<dbReference type="InterPro" id="IPR011600">
    <property type="entry name" value="Pept_C14_caspase"/>
</dbReference>
<dbReference type="GO" id="GO:0004197">
    <property type="term" value="F:cysteine-type endopeptidase activity"/>
    <property type="evidence" value="ECO:0007669"/>
    <property type="project" value="InterPro"/>
</dbReference>
<feature type="compositionally biased region" description="Gly residues" evidence="1">
    <location>
        <begin position="851"/>
        <end position="863"/>
    </location>
</feature>
<dbReference type="PANTHER" id="PTHR48104:SF30">
    <property type="entry name" value="METACASPASE-1"/>
    <property type="match status" value="1"/>
</dbReference>
<dbReference type="Proteomes" id="UP000635606">
    <property type="component" value="Unassembled WGS sequence"/>
</dbReference>
<keyword evidence="4" id="KW-1185">Reference proteome</keyword>
<sequence>MARRALLIGSETFGLTGVGNDVDAIDGQLLRRGFGTVRCEADDATRAGILEAYDRLISDTAPGDAVVVYYSGHGGLSHPPAATPTDQPARRWQFIVPFDFHESTESDFRGITAFELSARLAALTAVTRNVVVVLDCCHSAWMSKDPDLRVKSLYRPVYADITEHVARIRRDEHHRPAALGNPDAVRVVACAPDESAYEYTNAHGRRTGILTESLVTALDEAGDLPVTWSTLLTRVRHRVQLLSPNQRPEAEGPFRRRLFDLTEVDPDASLPVLVPGSSVTGRATLPGARLFGVQVGDEFAVLPADALPTDREPLATLTVDRVGATTADGTLALRAGVTALPAGARAHPTLLTAPALPVRVTGPEEHTEGIRRLLEASPLVRPARPDDDPVVVTVHTDGDGRQTIHDRVGPLHDARPAGPAGDRDTLSDLVRIARAQALRGLSDDPRYALLSRVSAEWGTVVDGRAVGQPRTGGRVHVGDHVYVKVRNDGPSTVYVSLLDIGVSAKITLITAMSPSGVELAPGQEYVIGRDDLDFLLEGVPLTWPLEIAGTDPRPETIIVLATSAPQDVSVLAQEGVQREAADGSPLEQTLTQLATGCPRDLGRVRGPAVRYAVQSMTFDLSPALPPAPDDAKFLIDDRPSLSVRTAPRQRSADGPAPASVAVRLTDLVVHRSRALRSADLRLDALVVTGSGGTEPVHRAATARFGNVRDGDRLPLDDLLVYRGPAVDHLDLAVWLSRDRRGAPDLADLLKAELSGVELQDAVTTLLGLTVATPQSAVVAASVGAAGMVVNLAFRTLSRAVGDQVGLYRTSLLHHERFGVGRHPANGHLRAQDFSFAYTVTDVTRRPPESGQPGGAGGLSGVSR</sequence>